<dbReference type="EMBL" id="JBHUPG010000031">
    <property type="protein sequence ID" value="MFD2913544.1"/>
    <property type="molecule type" value="Genomic_DNA"/>
</dbReference>
<dbReference type="Pfam" id="PF05144">
    <property type="entry name" value="Phage_CRI"/>
    <property type="match status" value="1"/>
</dbReference>
<sequence>MIHTVELYCNLEDGEINTLAKRHGVQIKQVSPTINLRFDGIVTSITKKFHKWYMFVHVDLIKLLKKPDFTELNTHQIETKLDEYLVDVFGHNEQELILKRIDYRFDAVVSDPAHREMLLKLYRKTYDSYRYKRKWDEYKSTLYFNSKSMKVIVYDKMIERNEKGIKPEPYEVDVLRFEVQLLNRHLNHMKRYRGISKTLSNYIDDDFRFNYLLTHISPFFSPGHFYKINIAKKIIDNSSLKQKDIVALKEFLCDISNRGLKGLNIYKKLTSTGVEKQKYSKYTIKKYLSHLHALNINPLLIPKNSKINLGKDKRIDNPLSNLFKNKST</sequence>
<name>A0ABW5ZKM4_9BACL</name>
<accession>A0ABW5ZKM4</accession>
<evidence type="ECO:0000259" key="1">
    <source>
        <dbReference type="Pfam" id="PF05144"/>
    </source>
</evidence>
<proteinExistence type="predicted"/>
<dbReference type="Proteomes" id="UP001597561">
    <property type="component" value="Unassembled WGS sequence"/>
</dbReference>
<protein>
    <submittedName>
        <fullName evidence="2">Phage/plasmid replication protein</fullName>
    </submittedName>
</protein>
<evidence type="ECO:0000313" key="3">
    <source>
        <dbReference type="Proteomes" id="UP001597561"/>
    </source>
</evidence>
<organism evidence="2 3">
    <name type="scientific">Jeotgalibacillus terrae</name>
    <dbReference type="NCBI Taxonomy" id="587735"/>
    <lineage>
        <taxon>Bacteria</taxon>
        <taxon>Bacillati</taxon>
        <taxon>Bacillota</taxon>
        <taxon>Bacilli</taxon>
        <taxon>Bacillales</taxon>
        <taxon>Caryophanaceae</taxon>
        <taxon>Jeotgalibacillus</taxon>
    </lineage>
</organism>
<evidence type="ECO:0000313" key="2">
    <source>
        <dbReference type="EMBL" id="MFD2913544.1"/>
    </source>
</evidence>
<gene>
    <name evidence="2" type="ORF">ACFS5P_16775</name>
</gene>
<comment type="caution">
    <text evidence="2">The sequence shown here is derived from an EMBL/GenBank/DDBJ whole genome shotgun (WGS) entry which is preliminary data.</text>
</comment>
<dbReference type="InterPro" id="IPR022686">
    <property type="entry name" value="G2P_N"/>
</dbReference>
<keyword evidence="3" id="KW-1185">Reference proteome</keyword>
<feature type="domain" description="Replication-associated protein G2P N-terminal" evidence="1">
    <location>
        <begin position="94"/>
        <end position="190"/>
    </location>
</feature>
<reference evidence="3" key="1">
    <citation type="journal article" date="2019" name="Int. J. Syst. Evol. Microbiol.">
        <title>The Global Catalogue of Microorganisms (GCM) 10K type strain sequencing project: providing services to taxonomists for standard genome sequencing and annotation.</title>
        <authorList>
            <consortium name="The Broad Institute Genomics Platform"/>
            <consortium name="The Broad Institute Genome Sequencing Center for Infectious Disease"/>
            <person name="Wu L."/>
            <person name="Ma J."/>
        </authorList>
    </citation>
    <scope>NUCLEOTIDE SEQUENCE [LARGE SCALE GENOMIC DNA]</scope>
    <source>
        <strain evidence="3">KCTC 13528</strain>
    </source>
</reference>
<dbReference type="RefSeq" id="WP_204728460.1">
    <property type="nucleotide sequence ID" value="NZ_JAFBDK010000003.1"/>
</dbReference>